<comment type="caution">
    <text evidence="1">The sequence shown here is derived from an EMBL/GenBank/DDBJ whole genome shotgun (WGS) entry which is preliminary data.</text>
</comment>
<gene>
    <name evidence="1" type="ORF">BFJ63_vAg18583</name>
</gene>
<dbReference type="Proteomes" id="UP000290540">
    <property type="component" value="Unassembled WGS sequence"/>
</dbReference>
<dbReference type="AlphaFoldDB" id="A0A4Q2UWV9"/>
<proteinExistence type="predicted"/>
<dbReference type="EMBL" id="MQTW01001077">
    <property type="protein sequence ID" value="RYC78542.1"/>
    <property type="molecule type" value="Genomic_DNA"/>
</dbReference>
<evidence type="ECO:0000313" key="1">
    <source>
        <dbReference type="EMBL" id="RYC78542.1"/>
    </source>
</evidence>
<sequence>MEVQQAIRDLIEHVQILQRKARPMERQILRNTTELLELCAAVQPQACVIELLRVEIGQQRCWVMDYLKQQEACQEVTFLLDGLTKSSEDDETLLLRYCQETLEGARAIALALGIALSPQAWKVRHRKKPVACSNGRSHSKGKDINSAPVAAMLPIDHSPGDSAVLERLYNQSWYY</sequence>
<evidence type="ECO:0000313" key="2">
    <source>
        <dbReference type="Proteomes" id="UP000290540"/>
    </source>
</evidence>
<organism evidence="1 2">
    <name type="scientific">Fusarium oxysporum f. sp. narcissi</name>
    <dbReference type="NCBI Taxonomy" id="451672"/>
    <lineage>
        <taxon>Eukaryota</taxon>
        <taxon>Fungi</taxon>
        <taxon>Dikarya</taxon>
        <taxon>Ascomycota</taxon>
        <taxon>Pezizomycotina</taxon>
        <taxon>Sordariomycetes</taxon>
        <taxon>Hypocreomycetidae</taxon>
        <taxon>Hypocreales</taxon>
        <taxon>Nectriaceae</taxon>
        <taxon>Fusarium</taxon>
        <taxon>Fusarium oxysporum species complex</taxon>
    </lineage>
</organism>
<accession>A0A4Q2UWV9</accession>
<reference evidence="1 2" key="1">
    <citation type="submission" date="2016-12" db="EMBL/GenBank/DDBJ databases">
        <title>Draft genome sequence of Fusarium oxysporum causing rot on Narcissus.</title>
        <authorList>
            <person name="Armitage A.D."/>
            <person name="Taylor A."/>
            <person name="Clarkson J.P."/>
            <person name="Harrison R.J."/>
            <person name="Jackson A.C."/>
        </authorList>
    </citation>
    <scope>NUCLEOTIDE SEQUENCE [LARGE SCALE GENOMIC DNA]</scope>
    <source>
        <strain evidence="1 2">N139</strain>
    </source>
</reference>
<protein>
    <submittedName>
        <fullName evidence="1">Uncharacterized protein</fullName>
    </submittedName>
</protein>
<name>A0A4Q2UWV9_FUSOX</name>